<dbReference type="InterPro" id="IPR002509">
    <property type="entry name" value="NODB_dom"/>
</dbReference>
<feature type="domain" description="NodB homology" evidence="2">
    <location>
        <begin position="298"/>
        <end position="479"/>
    </location>
</feature>
<dbReference type="SUPFAM" id="SSF88713">
    <property type="entry name" value="Glycoside hydrolase/deacetylase"/>
    <property type="match status" value="2"/>
</dbReference>
<dbReference type="EMBL" id="OBQF01000001">
    <property type="protein sequence ID" value="SOC39145.1"/>
    <property type="molecule type" value="Genomic_DNA"/>
</dbReference>
<dbReference type="GO" id="GO:0016810">
    <property type="term" value="F:hydrolase activity, acting on carbon-nitrogen (but not peptide) bonds"/>
    <property type="evidence" value="ECO:0007669"/>
    <property type="project" value="InterPro"/>
</dbReference>
<dbReference type="AlphaFoldDB" id="A0A285UB46"/>
<evidence type="ECO:0000259" key="2">
    <source>
        <dbReference type="PROSITE" id="PS51677"/>
    </source>
</evidence>
<dbReference type="InterPro" id="IPR050248">
    <property type="entry name" value="Polysacc_deacetylase_ArnD"/>
</dbReference>
<feature type="chain" id="PRO_5012448115" evidence="1">
    <location>
        <begin position="22"/>
        <end position="487"/>
    </location>
</feature>
<dbReference type="Pfam" id="PF01522">
    <property type="entry name" value="Polysacc_deac_1"/>
    <property type="match status" value="2"/>
</dbReference>
<feature type="signal peptide" evidence="1">
    <location>
        <begin position="1"/>
        <end position="21"/>
    </location>
</feature>
<dbReference type="RefSeq" id="WP_097039243.1">
    <property type="nucleotide sequence ID" value="NZ_OBQF01000001.1"/>
</dbReference>
<name>A0A285UB46_9STAP</name>
<accession>A0A285UB46</accession>
<gene>
    <name evidence="3" type="ORF">SAMN05878391_0738</name>
</gene>
<reference evidence="4" key="1">
    <citation type="submission" date="2017-08" db="EMBL/GenBank/DDBJ databases">
        <authorList>
            <person name="Varghese N."/>
            <person name="Submissions S."/>
        </authorList>
    </citation>
    <scope>NUCLEOTIDE SEQUENCE [LARGE SCALE GENOMIC DNA]</scope>
    <source>
        <strain evidence="4">DSM 23173</strain>
    </source>
</reference>
<proteinExistence type="predicted"/>
<evidence type="ECO:0000256" key="1">
    <source>
        <dbReference type="SAM" id="SignalP"/>
    </source>
</evidence>
<sequence>MRKSLNVVLMGIILFVLSACADDSAEPSEDIHNTRHEDTTAETDIEEYDEEDLEAAADVVVEEYDGAPADTYDVVYTLDEVLALTFDGIQSKEEMTRVLDALDEHQLTATFFASVEQLEMYPEGVAETIDRGHEIGNNGLYGIALDVLNYGEIHHRIKWTNEAIEAFTGESPEFIHAPNDEDERVKKIAAQLDMRSVISPVRTLSSSEDEAKMARDAGKAIARGGVLSMDPEDEELIPYLTEAAEAVDFEFVSLDELLEMDEGRKDFEDIEGADAIQVNSDIWSVPPVLHHSQPTEEREVALTFDDWASEATVLEVLDILDAYDIKSTFYLKTLEIEKNPNLARVLVERGHEVANHTHSHPDATTITPEALQEDVYEAHRIITEAIQEPPALYFRPPFGRIDEQNAHAIAAMGYEAIGMYDLSSYDWNEEYTEADVVNRVMTNVQPGSVIVMHILDDIHTPAVLDDVIEALQADGYEFVLTSDWLDE</sequence>
<dbReference type="Proteomes" id="UP000219412">
    <property type="component" value="Unassembled WGS sequence"/>
</dbReference>
<dbReference type="OrthoDB" id="9812065at2"/>
<evidence type="ECO:0000313" key="4">
    <source>
        <dbReference type="Proteomes" id="UP000219412"/>
    </source>
</evidence>
<feature type="domain" description="NodB homology" evidence="2">
    <location>
        <begin position="80"/>
        <end position="252"/>
    </location>
</feature>
<keyword evidence="4" id="KW-1185">Reference proteome</keyword>
<dbReference type="GO" id="GO:0016020">
    <property type="term" value="C:membrane"/>
    <property type="evidence" value="ECO:0007669"/>
    <property type="project" value="TreeGrafter"/>
</dbReference>
<protein>
    <submittedName>
        <fullName evidence="3">Peptidoglycan/xylan/chitin deacetylase (PgdA/CDA1 family)</fullName>
    </submittedName>
</protein>
<organism evidence="3 4">
    <name type="scientific">Salinicoccus kekensis</name>
    <dbReference type="NCBI Taxonomy" id="714307"/>
    <lineage>
        <taxon>Bacteria</taxon>
        <taxon>Bacillati</taxon>
        <taxon>Bacillota</taxon>
        <taxon>Bacilli</taxon>
        <taxon>Bacillales</taxon>
        <taxon>Staphylococcaceae</taxon>
        <taxon>Salinicoccus</taxon>
    </lineage>
</organism>
<dbReference type="PROSITE" id="PS51257">
    <property type="entry name" value="PROKAR_LIPOPROTEIN"/>
    <property type="match status" value="1"/>
</dbReference>
<dbReference type="CDD" id="cd10917">
    <property type="entry name" value="CE4_NodB_like_6s_7s"/>
    <property type="match status" value="2"/>
</dbReference>
<dbReference type="PROSITE" id="PS51677">
    <property type="entry name" value="NODB"/>
    <property type="match status" value="2"/>
</dbReference>
<dbReference type="Gene3D" id="3.20.20.370">
    <property type="entry name" value="Glycoside hydrolase/deacetylase"/>
    <property type="match status" value="2"/>
</dbReference>
<dbReference type="InterPro" id="IPR011330">
    <property type="entry name" value="Glyco_hydro/deAcase_b/a-brl"/>
</dbReference>
<keyword evidence="1" id="KW-0732">Signal</keyword>
<dbReference type="PANTHER" id="PTHR10587">
    <property type="entry name" value="GLYCOSYL TRANSFERASE-RELATED"/>
    <property type="match status" value="1"/>
</dbReference>
<dbReference type="GO" id="GO:0046872">
    <property type="term" value="F:metal ion binding"/>
    <property type="evidence" value="ECO:0007669"/>
    <property type="project" value="UniProtKB-KW"/>
</dbReference>
<dbReference type="GO" id="GO:0005975">
    <property type="term" value="P:carbohydrate metabolic process"/>
    <property type="evidence" value="ECO:0007669"/>
    <property type="project" value="InterPro"/>
</dbReference>
<evidence type="ECO:0000313" key="3">
    <source>
        <dbReference type="EMBL" id="SOC39145.1"/>
    </source>
</evidence>